<organism evidence="3 4">
    <name type="scientific">Spartinivicinus poritis</name>
    <dbReference type="NCBI Taxonomy" id="2994640"/>
    <lineage>
        <taxon>Bacteria</taxon>
        <taxon>Pseudomonadati</taxon>
        <taxon>Pseudomonadota</taxon>
        <taxon>Gammaproteobacteria</taxon>
        <taxon>Oceanospirillales</taxon>
        <taxon>Zooshikellaceae</taxon>
        <taxon>Spartinivicinus</taxon>
    </lineage>
</organism>
<proteinExistence type="predicted"/>
<comment type="caution">
    <text evidence="3">The sequence shown here is derived from an EMBL/GenBank/DDBJ whole genome shotgun (WGS) entry which is preliminary data.</text>
</comment>
<evidence type="ECO:0000313" key="4">
    <source>
        <dbReference type="Proteomes" id="UP001528823"/>
    </source>
</evidence>
<dbReference type="Proteomes" id="UP001528823">
    <property type="component" value="Unassembled WGS sequence"/>
</dbReference>
<protein>
    <submittedName>
        <fullName evidence="3">Uncharacterized protein</fullName>
    </submittedName>
</protein>
<evidence type="ECO:0000256" key="1">
    <source>
        <dbReference type="SAM" id="MobiDB-lite"/>
    </source>
</evidence>
<accession>A0ABT5UER1</accession>
<feature type="region of interest" description="Disordered" evidence="1">
    <location>
        <begin position="43"/>
        <end position="95"/>
    </location>
</feature>
<feature type="signal peptide" evidence="2">
    <location>
        <begin position="1"/>
        <end position="22"/>
    </location>
</feature>
<feature type="chain" id="PRO_5046508171" evidence="2">
    <location>
        <begin position="23"/>
        <end position="248"/>
    </location>
</feature>
<evidence type="ECO:0000313" key="3">
    <source>
        <dbReference type="EMBL" id="MDE1464869.1"/>
    </source>
</evidence>
<name>A0ABT5UER1_9GAMM</name>
<sequence>MKLKKLALIATTTFAFSSLSQANNNYDNDSCYQSGKGFSECSTSASWSSTNKPSLKKVSSNKEKNWNNQDKSNDDWFSKPWPSNNWPSTNWPKPNWPTDNSWPTDNNWPSPGNANSKTKLCQSIQKVDKLANWKTTGTAKLSEAKPSTLCKDKNEFHLTNTYASGGELQYQLKEAGNYQLEMVVHGINNQTATINVYACGSTSRITVSGSNSTGKVNSSVYNNCGNIRIFADDPASTIVIDKLKVSKK</sequence>
<feature type="compositionally biased region" description="Basic and acidic residues" evidence="1">
    <location>
        <begin position="60"/>
        <end position="77"/>
    </location>
</feature>
<dbReference type="RefSeq" id="WP_274691177.1">
    <property type="nucleotide sequence ID" value="NZ_JAPMOU010000044.1"/>
</dbReference>
<dbReference type="EMBL" id="JAPMOU010000044">
    <property type="protein sequence ID" value="MDE1464869.1"/>
    <property type="molecule type" value="Genomic_DNA"/>
</dbReference>
<feature type="compositionally biased region" description="Low complexity" evidence="1">
    <location>
        <begin position="43"/>
        <end position="53"/>
    </location>
</feature>
<keyword evidence="4" id="KW-1185">Reference proteome</keyword>
<reference evidence="3 4" key="1">
    <citation type="submission" date="2022-11" db="EMBL/GenBank/DDBJ databases">
        <title>Spartinivicinus poritis sp. nov., isolated from scleractinian coral Porites lutea.</title>
        <authorList>
            <person name="Zhang G."/>
            <person name="Cai L."/>
            <person name="Wei Q."/>
        </authorList>
    </citation>
    <scope>NUCLEOTIDE SEQUENCE [LARGE SCALE GENOMIC DNA]</scope>
    <source>
        <strain evidence="3 4">A2-2</strain>
    </source>
</reference>
<evidence type="ECO:0000256" key="2">
    <source>
        <dbReference type="SAM" id="SignalP"/>
    </source>
</evidence>
<feature type="compositionally biased region" description="Polar residues" evidence="1">
    <location>
        <begin position="81"/>
        <end position="95"/>
    </location>
</feature>
<keyword evidence="2" id="KW-0732">Signal</keyword>
<gene>
    <name evidence="3" type="ORF">ORQ98_23175</name>
</gene>